<sequence length="213" mass="24346">MKFSEFDQLLLQQISEARESAAQNIEIEIRLGRIEYDDAHQKKFFDTNLGEENQKKIQAYLEKQSNLVMTEQTVSEYSLQGVRVRIDDDGNLLEAIRKNPVSKTDFSVAGHPLDLRIGISHEEPVEDMEELTVEIDSKREKYKTIFSQDAYSVELTQTQYGHRDFFQAEIELTDAGSPGEDLAEAVKQISALTQRLLQEINSSANEDTELEQV</sequence>
<name>A0A955LHA9_UNCKA</name>
<evidence type="ECO:0000256" key="2">
    <source>
        <dbReference type="ARBA" id="ARBA00022801"/>
    </source>
</evidence>
<dbReference type="Pfam" id="PF02940">
    <property type="entry name" value="mRNA_triPase"/>
    <property type="match status" value="1"/>
</dbReference>
<reference evidence="6" key="2">
    <citation type="journal article" date="2021" name="Microbiome">
        <title>Successional dynamics and alternative stable states in a saline activated sludge microbial community over 9 years.</title>
        <authorList>
            <person name="Wang Y."/>
            <person name="Ye J."/>
            <person name="Ju F."/>
            <person name="Liu L."/>
            <person name="Boyd J.A."/>
            <person name="Deng Y."/>
            <person name="Parks D.H."/>
            <person name="Jiang X."/>
            <person name="Yin X."/>
            <person name="Woodcroft B.J."/>
            <person name="Tyson G.W."/>
            <person name="Hugenholtz P."/>
            <person name="Polz M.F."/>
            <person name="Zhang T."/>
        </authorList>
    </citation>
    <scope>NUCLEOTIDE SEQUENCE</scope>
    <source>
        <strain evidence="6">HKST-UBA01</strain>
    </source>
</reference>
<evidence type="ECO:0000256" key="3">
    <source>
        <dbReference type="ARBA" id="ARBA00035028"/>
    </source>
</evidence>
<keyword evidence="1" id="KW-0507">mRNA processing</keyword>
<organism evidence="6 7">
    <name type="scientific">candidate division WWE3 bacterium</name>
    <dbReference type="NCBI Taxonomy" id="2053526"/>
    <lineage>
        <taxon>Bacteria</taxon>
        <taxon>Katanobacteria</taxon>
    </lineage>
</organism>
<evidence type="ECO:0000313" key="7">
    <source>
        <dbReference type="Proteomes" id="UP000701698"/>
    </source>
</evidence>
<dbReference type="Proteomes" id="UP000701698">
    <property type="component" value="Unassembled WGS sequence"/>
</dbReference>
<dbReference type="EMBL" id="JAGQKX010000061">
    <property type="protein sequence ID" value="MCA9390292.1"/>
    <property type="molecule type" value="Genomic_DNA"/>
</dbReference>
<dbReference type="GO" id="GO:0004651">
    <property type="term" value="F:polynucleotide 5'-phosphatase activity"/>
    <property type="evidence" value="ECO:0007669"/>
    <property type="project" value="InterPro"/>
</dbReference>
<evidence type="ECO:0000259" key="5">
    <source>
        <dbReference type="Pfam" id="PF02940"/>
    </source>
</evidence>
<evidence type="ECO:0000256" key="1">
    <source>
        <dbReference type="ARBA" id="ARBA00022664"/>
    </source>
</evidence>
<dbReference type="InterPro" id="IPR033469">
    <property type="entry name" value="CYTH-like_dom_sf"/>
</dbReference>
<dbReference type="InterPro" id="IPR004206">
    <property type="entry name" value="mRNA_triPase_Cet1"/>
</dbReference>
<dbReference type="GO" id="GO:0140818">
    <property type="term" value="F:mRNA 5'-triphosphate monophosphatase activity"/>
    <property type="evidence" value="ECO:0007669"/>
    <property type="project" value="UniProtKB-EC"/>
</dbReference>
<accession>A0A955LHA9</accession>
<evidence type="ECO:0000313" key="6">
    <source>
        <dbReference type="EMBL" id="MCA9390292.1"/>
    </source>
</evidence>
<dbReference type="Gene3D" id="3.20.100.10">
    <property type="entry name" value="mRNA triphosphatase Cet1-like"/>
    <property type="match status" value="1"/>
</dbReference>
<feature type="domain" description="mRNA triphosphatase Cet1-like" evidence="5">
    <location>
        <begin position="54"/>
        <end position="171"/>
    </location>
</feature>
<dbReference type="EC" id="3.6.1.74" evidence="3"/>
<protein>
    <recommendedName>
        <fullName evidence="3">mRNA 5'-phosphatase</fullName>
        <ecNumber evidence="3">3.6.1.74</ecNumber>
    </recommendedName>
</protein>
<reference evidence="6" key="1">
    <citation type="submission" date="2020-04" db="EMBL/GenBank/DDBJ databases">
        <authorList>
            <person name="Zhang T."/>
        </authorList>
    </citation>
    <scope>NUCLEOTIDE SEQUENCE</scope>
    <source>
        <strain evidence="6">HKST-UBA01</strain>
    </source>
</reference>
<dbReference type="AlphaFoldDB" id="A0A955LHA9"/>
<comment type="catalytic activity">
    <reaction evidence="4">
        <text>a 5'-end triphospho-ribonucleoside in mRNA + H2O = a 5'-end diphospho-ribonucleoside in mRNA + phosphate + H(+)</text>
        <dbReference type="Rhea" id="RHEA:67004"/>
        <dbReference type="Rhea" id="RHEA-COMP:17164"/>
        <dbReference type="Rhea" id="RHEA-COMP:17165"/>
        <dbReference type="ChEBI" id="CHEBI:15377"/>
        <dbReference type="ChEBI" id="CHEBI:15378"/>
        <dbReference type="ChEBI" id="CHEBI:43474"/>
        <dbReference type="ChEBI" id="CHEBI:167616"/>
        <dbReference type="ChEBI" id="CHEBI:167618"/>
        <dbReference type="EC" id="3.6.1.74"/>
    </reaction>
    <physiologicalReaction direction="left-to-right" evidence="4">
        <dbReference type="Rhea" id="RHEA:67005"/>
    </physiologicalReaction>
</comment>
<dbReference type="GO" id="GO:0006397">
    <property type="term" value="P:mRNA processing"/>
    <property type="evidence" value="ECO:0007669"/>
    <property type="project" value="UniProtKB-KW"/>
</dbReference>
<gene>
    <name evidence="6" type="ORF">KC571_02705</name>
</gene>
<comment type="caution">
    <text evidence="6">The sequence shown here is derived from an EMBL/GenBank/DDBJ whole genome shotgun (WGS) entry which is preliminary data.</text>
</comment>
<dbReference type="InterPro" id="IPR037009">
    <property type="entry name" value="mRNA_triPase_Cet1_sf"/>
</dbReference>
<evidence type="ECO:0000256" key="4">
    <source>
        <dbReference type="ARBA" id="ARBA00047740"/>
    </source>
</evidence>
<keyword evidence="2" id="KW-0378">Hydrolase</keyword>
<dbReference type="SUPFAM" id="SSF55154">
    <property type="entry name" value="CYTH-like phosphatases"/>
    <property type="match status" value="1"/>
</dbReference>
<proteinExistence type="predicted"/>